<name>A0A9N8Z293_9GLOM</name>
<feature type="compositionally biased region" description="Acidic residues" evidence="1">
    <location>
        <begin position="206"/>
        <end position="217"/>
    </location>
</feature>
<dbReference type="AlphaFoldDB" id="A0A9N8Z293"/>
<feature type="region of interest" description="Disordered" evidence="1">
    <location>
        <begin position="167"/>
        <end position="218"/>
    </location>
</feature>
<feature type="non-terminal residue" evidence="2">
    <location>
        <position position="582"/>
    </location>
</feature>
<evidence type="ECO:0000313" key="2">
    <source>
        <dbReference type="EMBL" id="CAG8468369.1"/>
    </source>
</evidence>
<proteinExistence type="predicted"/>
<comment type="caution">
    <text evidence="2">The sequence shown here is derived from an EMBL/GenBank/DDBJ whole genome shotgun (WGS) entry which is preliminary data.</text>
</comment>
<dbReference type="EMBL" id="CAJVPJ010000056">
    <property type="protein sequence ID" value="CAG8468369.1"/>
    <property type="molecule type" value="Genomic_DNA"/>
</dbReference>
<dbReference type="Proteomes" id="UP000789572">
    <property type="component" value="Unassembled WGS sequence"/>
</dbReference>
<accession>A0A9N8Z293</accession>
<gene>
    <name evidence="2" type="ORF">POCULU_LOCUS914</name>
</gene>
<evidence type="ECO:0000313" key="3">
    <source>
        <dbReference type="Proteomes" id="UP000789572"/>
    </source>
</evidence>
<evidence type="ECO:0000256" key="1">
    <source>
        <dbReference type="SAM" id="MobiDB-lite"/>
    </source>
</evidence>
<protein>
    <submittedName>
        <fullName evidence="2">1471_t:CDS:1</fullName>
    </submittedName>
</protein>
<keyword evidence="3" id="KW-1185">Reference proteome</keyword>
<reference evidence="2" key="1">
    <citation type="submission" date="2021-06" db="EMBL/GenBank/DDBJ databases">
        <authorList>
            <person name="Kallberg Y."/>
            <person name="Tangrot J."/>
            <person name="Rosling A."/>
        </authorList>
    </citation>
    <scope>NUCLEOTIDE SEQUENCE</scope>
    <source>
        <strain evidence="2">IA702</strain>
    </source>
</reference>
<dbReference type="OrthoDB" id="2319991at2759"/>
<sequence length="582" mass="66791">RLNTSACSCVLTDLQGVIHVQRSLRLEISQLNDIMTEEYEHRYFDRKSSEWKIEDFLNECDAEGFDHKIGIYIRSLKSIAKSGEGGTCPDKRLAKRWKDDHESAAKKNKGHSVHFHQPLITKSSVFGINDGNANIVSELPRKRRKGHSTIRGKLLDYLDQKTDKGSYELEHGDLTPGPLTDEDSYESKRGSLTPETLTDQEHEDHDDQFESSDDEEITNSFNTETMAFGDYVNDIEEKSVWKLKDGRRIIDVLAENTAKTVKCISMKSKKELTQYTKSVIRLGLSSVLDLSSEFKDGMCQWFGDDWDDIKERVYKQVNMTPVSFQDEVKALVDTIDNMCNAHRYFDLRNHLYNIRTSDHAPMVKQVATIYFHVIDKFLENPFVFVDENGKHRNLSEIDYGMQAIGPLLDDIFSDLKDIIELKWGETASTSIAERRRKIDVRIVHRANNIELGHIECARFSFAGKAVQDRSKCLRVLKSTLDSYLMKIISDNDARNSVTFGLQFSGLDGQVIGIDLLDKSLYFGLEGPTFRLPKQITNIKCLRQTLETLYFFKKNIIQKASILPDPEKQNHVYTKVFHNSLEI</sequence>
<organism evidence="2 3">
    <name type="scientific">Paraglomus occultum</name>
    <dbReference type="NCBI Taxonomy" id="144539"/>
    <lineage>
        <taxon>Eukaryota</taxon>
        <taxon>Fungi</taxon>
        <taxon>Fungi incertae sedis</taxon>
        <taxon>Mucoromycota</taxon>
        <taxon>Glomeromycotina</taxon>
        <taxon>Glomeromycetes</taxon>
        <taxon>Paraglomerales</taxon>
        <taxon>Paraglomeraceae</taxon>
        <taxon>Paraglomus</taxon>
    </lineage>
</organism>